<dbReference type="PROSITE" id="PS50110">
    <property type="entry name" value="RESPONSE_REGULATORY"/>
    <property type="match status" value="1"/>
</dbReference>
<proteinExistence type="predicted"/>
<keyword evidence="1 2" id="KW-0597">Phosphoprotein</keyword>
<organism evidence="4 5">
    <name type="scientific">candidate division WWE3 bacterium GW2011_GWA2_44_16</name>
    <dbReference type="NCBI Taxonomy" id="1619110"/>
    <lineage>
        <taxon>Bacteria</taxon>
        <taxon>Katanobacteria</taxon>
    </lineage>
</organism>
<name>A0A0G1HDT0_UNCKA</name>
<dbReference type="AlphaFoldDB" id="A0A0G1HDT0"/>
<dbReference type="GO" id="GO:0000160">
    <property type="term" value="P:phosphorelay signal transduction system"/>
    <property type="evidence" value="ECO:0007669"/>
    <property type="project" value="InterPro"/>
</dbReference>
<evidence type="ECO:0000256" key="2">
    <source>
        <dbReference type="PROSITE-ProRule" id="PRU00169"/>
    </source>
</evidence>
<dbReference type="InterPro" id="IPR011006">
    <property type="entry name" value="CheY-like_superfamily"/>
</dbReference>
<dbReference type="InterPro" id="IPR001789">
    <property type="entry name" value="Sig_transdc_resp-reg_receiver"/>
</dbReference>
<reference evidence="4 5" key="1">
    <citation type="journal article" date="2015" name="Nature">
        <title>rRNA introns, odd ribosomes, and small enigmatic genomes across a large radiation of phyla.</title>
        <authorList>
            <person name="Brown C.T."/>
            <person name="Hug L.A."/>
            <person name="Thomas B.C."/>
            <person name="Sharon I."/>
            <person name="Castelle C.J."/>
            <person name="Singh A."/>
            <person name="Wilkins M.J."/>
            <person name="Williams K.H."/>
            <person name="Banfield J.F."/>
        </authorList>
    </citation>
    <scope>NUCLEOTIDE SEQUENCE [LARGE SCALE GENOMIC DNA]</scope>
</reference>
<keyword evidence="4" id="KW-0378">Hydrolase</keyword>
<accession>A0A0G1HDT0</accession>
<evidence type="ECO:0000259" key="3">
    <source>
        <dbReference type="PROSITE" id="PS50110"/>
    </source>
</evidence>
<dbReference type="STRING" id="1619110.UW36_C0004G0048"/>
<dbReference type="SUPFAM" id="SSF52172">
    <property type="entry name" value="CheY-like"/>
    <property type="match status" value="1"/>
</dbReference>
<dbReference type="SMART" id="SM00448">
    <property type="entry name" value="REC"/>
    <property type="match status" value="1"/>
</dbReference>
<dbReference type="InterPro" id="IPR050595">
    <property type="entry name" value="Bact_response_regulator"/>
</dbReference>
<sequence>MPARKLLLVEDDATLSEVYQQVLREAAFDLDTAANGNDALLFIQQNPYDLVLLDIMMPKKDGIEVLEALKFKPAKNPKVRIVLLTNLAHDPVIKKATELGASGYIIKTDIFPGDLVNKVNEYLALN</sequence>
<feature type="modified residue" description="4-aspartylphosphate" evidence="2">
    <location>
        <position position="54"/>
    </location>
</feature>
<dbReference type="Proteomes" id="UP000034128">
    <property type="component" value="Unassembled WGS sequence"/>
</dbReference>
<dbReference type="Pfam" id="PF00072">
    <property type="entry name" value="Response_reg"/>
    <property type="match status" value="1"/>
</dbReference>
<protein>
    <submittedName>
        <fullName evidence="4">Response regulator receiver modulated metal dependent phosphohydrolase</fullName>
    </submittedName>
</protein>
<dbReference type="EMBL" id="LCIA01000004">
    <property type="protein sequence ID" value="KKT45546.1"/>
    <property type="molecule type" value="Genomic_DNA"/>
</dbReference>
<dbReference type="PANTHER" id="PTHR44591">
    <property type="entry name" value="STRESS RESPONSE REGULATOR PROTEIN 1"/>
    <property type="match status" value="1"/>
</dbReference>
<dbReference type="PANTHER" id="PTHR44591:SF3">
    <property type="entry name" value="RESPONSE REGULATORY DOMAIN-CONTAINING PROTEIN"/>
    <property type="match status" value="1"/>
</dbReference>
<evidence type="ECO:0000256" key="1">
    <source>
        <dbReference type="ARBA" id="ARBA00022553"/>
    </source>
</evidence>
<feature type="domain" description="Response regulatory" evidence="3">
    <location>
        <begin position="5"/>
        <end position="122"/>
    </location>
</feature>
<dbReference type="Gene3D" id="3.40.50.2300">
    <property type="match status" value="1"/>
</dbReference>
<comment type="caution">
    <text evidence="4">The sequence shown here is derived from an EMBL/GenBank/DDBJ whole genome shotgun (WGS) entry which is preliminary data.</text>
</comment>
<evidence type="ECO:0000313" key="4">
    <source>
        <dbReference type="EMBL" id="KKT45546.1"/>
    </source>
</evidence>
<evidence type="ECO:0000313" key="5">
    <source>
        <dbReference type="Proteomes" id="UP000034128"/>
    </source>
</evidence>
<gene>
    <name evidence="4" type="ORF">UW36_C0004G0048</name>
</gene>
<dbReference type="GO" id="GO:0016787">
    <property type="term" value="F:hydrolase activity"/>
    <property type="evidence" value="ECO:0007669"/>
    <property type="project" value="UniProtKB-KW"/>
</dbReference>